<gene>
    <name evidence="8" type="ORF">AM231_16555</name>
</gene>
<sequence>MQMKVHKDEKKGTYWFVVSAGKDENGKRRQIKRRGFRTEKEAMKEMRTLLKQVDDHTYVKQNNTKYVEFLEGEWLSSKEYKLRTVTFKTYKSNIQKHITPYFRNQEMGKITTQMIESFYGYLLKEKGLSESTIQDIQKIVKSSFKTAVKRKYLSYSPAADADAPKVPHKEMAVWNLDEAVRFLKIAEKNDLHIVFLLALSTGMRQSEILGLHWKDIDFEVGVLRVRQTLSHDGKELIQDTKTKSSARTITLIERTLDDLKKHHKKIKRQKLSAGSLYEDHDLVICTKVGKPLNPRNLLRTFYKIMKKADVPKIRFHDLRHTVATLMLARNINPKVVKEILGHSDIRVTLDTYSHVLPSVHKETASQYGEMLFG</sequence>
<dbReference type="Proteomes" id="UP000036932">
    <property type="component" value="Unassembled WGS sequence"/>
</dbReference>
<dbReference type="SUPFAM" id="SSF56349">
    <property type="entry name" value="DNA breaking-rejoining enzymes"/>
    <property type="match status" value="1"/>
</dbReference>
<dbReference type="Gene3D" id="1.10.150.130">
    <property type="match status" value="1"/>
</dbReference>
<dbReference type="InterPro" id="IPR028259">
    <property type="entry name" value="AP2-like_int_N"/>
</dbReference>
<accession>A0A0M1P944</accession>
<dbReference type="InterPro" id="IPR011010">
    <property type="entry name" value="DNA_brk_join_enz"/>
</dbReference>
<dbReference type="Pfam" id="PF14659">
    <property type="entry name" value="Phage_int_SAM_3"/>
    <property type="match status" value="1"/>
</dbReference>
<dbReference type="InterPro" id="IPR044068">
    <property type="entry name" value="CB"/>
</dbReference>
<evidence type="ECO:0000313" key="9">
    <source>
        <dbReference type="Proteomes" id="UP000036932"/>
    </source>
</evidence>
<dbReference type="InterPro" id="IPR002104">
    <property type="entry name" value="Integrase_catalytic"/>
</dbReference>
<comment type="caution">
    <text evidence="8">The sequence shown here is derived from an EMBL/GenBank/DDBJ whole genome shotgun (WGS) entry which is preliminary data.</text>
</comment>
<dbReference type="GO" id="GO:0015074">
    <property type="term" value="P:DNA integration"/>
    <property type="evidence" value="ECO:0007669"/>
    <property type="project" value="UniProtKB-KW"/>
</dbReference>
<dbReference type="InterPro" id="IPR050090">
    <property type="entry name" value="Tyrosine_recombinase_XerCD"/>
</dbReference>
<evidence type="ECO:0000259" key="6">
    <source>
        <dbReference type="PROSITE" id="PS51898"/>
    </source>
</evidence>
<keyword evidence="3 5" id="KW-0238">DNA-binding</keyword>
<dbReference type="Pfam" id="PF00589">
    <property type="entry name" value="Phage_integrase"/>
    <property type="match status" value="1"/>
</dbReference>
<dbReference type="PROSITE" id="PS51900">
    <property type="entry name" value="CB"/>
    <property type="match status" value="1"/>
</dbReference>
<evidence type="ECO:0000256" key="1">
    <source>
        <dbReference type="ARBA" id="ARBA00008857"/>
    </source>
</evidence>
<evidence type="ECO:0000313" key="8">
    <source>
        <dbReference type="EMBL" id="KOR90574.1"/>
    </source>
</evidence>
<dbReference type="Pfam" id="PF14657">
    <property type="entry name" value="Arm-DNA-bind_4"/>
    <property type="match status" value="1"/>
</dbReference>
<feature type="domain" description="Core-binding (CB)" evidence="7">
    <location>
        <begin position="65"/>
        <end position="148"/>
    </location>
</feature>
<dbReference type="InterPro" id="IPR010998">
    <property type="entry name" value="Integrase_recombinase_N"/>
</dbReference>
<evidence type="ECO:0000256" key="2">
    <source>
        <dbReference type="ARBA" id="ARBA00022908"/>
    </source>
</evidence>
<keyword evidence="2" id="KW-0229">DNA integration</keyword>
<dbReference type="PANTHER" id="PTHR30349:SF64">
    <property type="entry name" value="PROPHAGE INTEGRASE INTD-RELATED"/>
    <property type="match status" value="1"/>
</dbReference>
<organism evidence="8 9">
    <name type="scientific">Paenibacillus solani</name>
    <dbReference type="NCBI Taxonomy" id="1705565"/>
    <lineage>
        <taxon>Bacteria</taxon>
        <taxon>Bacillati</taxon>
        <taxon>Bacillota</taxon>
        <taxon>Bacilli</taxon>
        <taxon>Bacillales</taxon>
        <taxon>Paenibacillaceae</taxon>
        <taxon>Paenibacillus</taxon>
    </lineage>
</organism>
<proteinExistence type="inferred from homology"/>
<dbReference type="OrthoDB" id="9803188at2"/>
<evidence type="ECO:0000259" key="7">
    <source>
        <dbReference type="PROSITE" id="PS51900"/>
    </source>
</evidence>
<reference evidence="9" key="1">
    <citation type="submission" date="2015-08" db="EMBL/GenBank/DDBJ databases">
        <title>Genome sequencing project for genomic taxonomy and phylogenomics of Bacillus-like bacteria.</title>
        <authorList>
            <person name="Liu B."/>
            <person name="Wang J."/>
            <person name="Zhu Y."/>
            <person name="Liu G."/>
            <person name="Chen Q."/>
            <person name="Chen Z."/>
            <person name="Lan J."/>
            <person name="Che J."/>
            <person name="Ge C."/>
            <person name="Shi H."/>
            <person name="Pan Z."/>
            <person name="Liu X."/>
        </authorList>
    </citation>
    <scope>NUCLEOTIDE SEQUENCE [LARGE SCALE GENOMIC DNA]</scope>
    <source>
        <strain evidence="9">FJAT-22460</strain>
    </source>
</reference>
<evidence type="ECO:0000256" key="5">
    <source>
        <dbReference type="PROSITE-ProRule" id="PRU01248"/>
    </source>
</evidence>
<dbReference type="GO" id="GO:0006310">
    <property type="term" value="P:DNA recombination"/>
    <property type="evidence" value="ECO:0007669"/>
    <property type="project" value="UniProtKB-KW"/>
</dbReference>
<evidence type="ECO:0000256" key="4">
    <source>
        <dbReference type="ARBA" id="ARBA00023172"/>
    </source>
</evidence>
<evidence type="ECO:0008006" key="10">
    <source>
        <dbReference type="Google" id="ProtNLM"/>
    </source>
</evidence>
<dbReference type="AlphaFoldDB" id="A0A0M1P944"/>
<keyword evidence="9" id="KW-1185">Reference proteome</keyword>
<dbReference type="GO" id="GO:0003677">
    <property type="term" value="F:DNA binding"/>
    <property type="evidence" value="ECO:0007669"/>
    <property type="project" value="UniProtKB-UniRule"/>
</dbReference>
<dbReference type="InterPro" id="IPR004107">
    <property type="entry name" value="Integrase_SAM-like_N"/>
</dbReference>
<name>A0A0M1P944_9BACL</name>
<dbReference type="PANTHER" id="PTHR30349">
    <property type="entry name" value="PHAGE INTEGRASE-RELATED"/>
    <property type="match status" value="1"/>
</dbReference>
<keyword evidence="4" id="KW-0233">DNA recombination</keyword>
<dbReference type="PROSITE" id="PS51898">
    <property type="entry name" value="TYR_RECOMBINASE"/>
    <property type="match status" value="1"/>
</dbReference>
<comment type="similarity">
    <text evidence="1">Belongs to the 'phage' integrase family.</text>
</comment>
<evidence type="ECO:0000256" key="3">
    <source>
        <dbReference type="ARBA" id="ARBA00023125"/>
    </source>
</evidence>
<dbReference type="EMBL" id="LIUT01000001">
    <property type="protein sequence ID" value="KOR90574.1"/>
    <property type="molecule type" value="Genomic_DNA"/>
</dbReference>
<dbReference type="PATRIC" id="fig|1705565.3.peg.5402"/>
<feature type="domain" description="Tyr recombinase" evidence="6">
    <location>
        <begin position="169"/>
        <end position="365"/>
    </location>
</feature>
<dbReference type="Gene3D" id="1.10.443.10">
    <property type="entry name" value="Intergrase catalytic core"/>
    <property type="match status" value="1"/>
</dbReference>
<dbReference type="InterPro" id="IPR013762">
    <property type="entry name" value="Integrase-like_cat_sf"/>
</dbReference>
<dbReference type="CDD" id="cd01189">
    <property type="entry name" value="INT_ICEBs1_C_like"/>
    <property type="match status" value="1"/>
</dbReference>
<protein>
    <recommendedName>
        <fullName evidence="10">Integrase</fullName>
    </recommendedName>
</protein>